<feature type="chain" id="PRO_5006710746" evidence="13">
    <location>
        <begin position="34"/>
        <end position="1003"/>
    </location>
</feature>
<feature type="signal peptide" evidence="13">
    <location>
        <begin position="1"/>
        <end position="33"/>
    </location>
</feature>
<keyword evidence="2 10" id="KW-0813">Transport</keyword>
<comment type="subcellular location">
    <subcellularLocation>
        <location evidence="1 10">Cell outer membrane</location>
        <topology evidence="1 10">Multi-pass membrane protein</topology>
    </subcellularLocation>
</comment>
<feature type="compositionally biased region" description="Low complexity" evidence="12">
    <location>
        <begin position="88"/>
        <end position="104"/>
    </location>
</feature>
<organism evidence="16 17">
    <name type="scientific">Sporomusa ovata</name>
    <dbReference type="NCBI Taxonomy" id="2378"/>
    <lineage>
        <taxon>Bacteria</taxon>
        <taxon>Bacillati</taxon>
        <taxon>Bacillota</taxon>
        <taxon>Negativicutes</taxon>
        <taxon>Selenomonadales</taxon>
        <taxon>Sporomusaceae</taxon>
        <taxon>Sporomusa</taxon>
    </lineage>
</organism>
<keyword evidence="5 13" id="KW-0732">Signal</keyword>
<dbReference type="Gene3D" id="2.40.170.20">
    <property type="entry name" value="TonB-dependent receptor, beta-barrel domain"/>
    <property type="match status" value="1"/>
</dbReference>
<evidence type="ECO:0000256" key="9">
    <source>
        <dbReference type="ARBA" id="ARBA00023237"/>
    </source>
</evidence>
<evidence type="ECO:0000256" key="5">
    <source>
        <dbReference type="ARBA" id="ARBA00022729"/>
    </source>
</evidence>
<dbReference type="InterPro" id="IPR012910">
    <property type="entry name" value="Plug_dom"/>
</dbReference>
<comment type="similarity">
    <text evidence="10 11">Belongs to the TonB-dependent receptor family.</text>
</comment>
<dbReference type="InterPro" id="IPR037066">
    <property type="entry name" value="Plug_dom_sf"/>
</dbReference>
<dbReference type="Proteomes" id="UP000049855">
    <property type="component" value="Unassembled WGS sequence"/>
</dbReference>
<feature type="compositionally biased region" description="Basic and acidic residues" evidence="12">
    <location>
        <begin position="70"/>
        <end position="80"/>
    </location>
</feature>
<keyword evidence="9 10" id="KW-0998">Cell outer membrane</keyword>
<evidence type="ECO:0000256" key="3">
    <source>
        <dbReference type="ARBA" id="ARBA00022452"/>
    </source>
</evidence>
<evidence type="ECO:0000256" key="12">
    <source>
        <dbReference type="SAM" id="MobiDB-lite"/>
    </source>
</evidence>
<evidence type="ECO:0000256" key="7">
    <source>
        <dbReference type="ARBA" id="ARBA00023136"/>
    </source>
</evidence>
<dbReference type="Gene3D" id="2.170.130.10">
    <property type="entry name" value="TonB-dependent receptor, plug domain"/>
    <property type="match status" value="1"/>
</dbReference>
<proteinExistence type="inferred from homology"/>
<evidence type="ECO:0000256" key="11">
    <source>
        <dbReference type="RuleBase" id="RU003357"/>
    </source>
</evidence>
<protein>
    <submittedName>
        <fullName evidence="16">Outer membrane vitamin B12 receptor BtuB</fullName>
    </submittedName>
</protein>
<keyword evidence="3 10" id="KW-1134">Transmembrane beta strand</keyword>
<feature type="domain" description="TonB-dependent receptor plug" evidence="15">
    <location>
        <begin position="129"/>
        <end position="231"/>
    </location>
</feature>
<evidence type="ECO:0000313" key="17">
    <source>
        <dbReference type="Proteomes" id="UP000049855"/>
    </source>
</evidence>
<keyword evidence="17" id="KW-1185">Reference proteome</keyword>
<evidence type="ECO:0000259" key="15">
    <source>
        <dbReference type="Pfam" id="PF07715"/>
    </source>
</evidence>
<feature type="domain" description="TonB-dependent receptor-like beta-barrel" evidence="14">
    <location>
        <begin position="509"/>
        <end position="959"/>
    </location>
</feature>
<dbReference type="PANTHER" id="PTHR30069">
    <property type="entry name" value="TONB-DEPENDENT OUTER MEMBRANE RECEPTOR"/>
    <property type="match status" value="1"/>
</dbReference>
<keyword evidence="8 16" id="KW-0675">Receptor</keyword>
<dbReference type="InterPro" id="IPR036942">
    <property type="entry name" value="Beta-barrel_TonB_sf"/>
</dbReference>
<dbReference type="PANTHER" id="PTHR30069:SF29">
    <property type="entry name" value="HEMOGLOBIN AND HEMOGLOBIN-HAPTOGLOBIN-BINDING PROTEIN 1-RELATED"/>
    <property type="match status" value="1"/>
</dbReference>
<gene>
    <name evidence="16" type="ORF">SpAn4DRAFT_0944</name>
</gene>
<dbReference type="RefSeq" id="WP_021170471.1">
    <property type="nucleotide sequence ID" value="NZ_CTRP01000014.1"/>
</dbReference>
<evidence type="ECO:0000256" key="13">
    <source>
        <dbReference type="SAM" id="SignalP"/>
    </source>
</evidence>
<evidence type="ECO:0000259" key="14">
    <source>
        <dbReference type="Pfam" id="PF00593"/>
    </source>
</evidence>
<keyword evidence="7 10" id="KW-0472">Membrane</keyword>
<evidence type="ECO:0000313" key="16">
    <source>
        <dbReference type="EMBL" id="CQR74482.1"/>
    </source>
</evidence>
<dbReference type="SUPFAM" id="SSF56935">
    <property type="entry name" value="Porins"/>
    <property type="match status" value="1"/>
</dbReference>
<dbReference type="Pfam" id="PF00593">
    <property type="entry name" value="TonB_dep_Rec_b-barrel"/>
    <property type="match status" value="1"/>
</dbReference>
<evidence type="ECO:0000256" key="1">
    <source>
        <dbReference type="ARBA" id="ARBA00004571"/>
    </source>
</evidence>
<evidence type="ECO:0000256" key="8">
    <source>
        <dbReference type="ARBA" id="ARBA00023170"/>
    </source>
</evidence>
<evidence type="ECO:0000256" key="6">
    <source>
        <dbReference type="ARBA" id="ARBA00023077"/>
    </source>
</evidence>
<dbReference type="InterPro" id="IPR000531">
    <property type="entry name" value="Beta-barrel_TonB"/>
</dbReference>
<keyword evidence="4 10" id="KW-0812">Transmembrane</keyword>
<dbReference type="PROSITE" id="PS52016">
    <property type="entry name" value="TONB_DEPENDENT_REC_3"/>
    <property type="match status" value="1"/>
</dbReference>
<dbReference type="GO" id="GO:0015344">
    <property type="term" value="F:siderophore uptake transmembrane transporter activity"/>
    <property type="evidence" value="ECO:0007669"/>
    <property type="project" value="TreeGrafter"/>
</dbReference>
<name>A0A0U1L449_9FIRM</name>
<dbReference type="EMBL" id="CTRP01000014">
    <property type="protein sequence ID" value="CQR74482.1"/>
    <property type="molecule type" value="Genomic_DNA"/>
</dbReference>
<evidence type="ECO:0000256" key="4">
    <source>
        <dbReference type="ARBA" id="ARBA00022692"/>
    </source>
</evidence>
<evidence type="ECO:0000256" key="10">
    <source>
        <dbReference type="PROSITE-ProRule" id="PRU01360"/>
    </source>
</evidence>
<dbReference type="Pfam" id="PF07715">
    <property type="entry name" value="Plug"/>
    <property type="match status" value="1"/>
</dbReference>
<dbReference type="AlphaFoldDB" id="A0A0U1L449"/>
<keyword evidence="6 11" id="KW-0798">TonB box</keyword>
<accession>A0A0U1L449</accession>
<evidence type="ECO:0000256" key="2">
    <source>
        <dbReference type="ARBA" id="ARBA00022448"/>
    </source>
</evidence>
<reference evidence="17" key="1">
    <citation type="submission" date="2015-03" db="EMBL/GenBank/DDBJ databases">
        <authorList>
            <person name="Nijsse Bart"/>
        </authorList>
    </citation>
    <scope>NUCLEOTIDE SEQUENCE [LARGE SCALE GENOMIC DNA]</scope>
</reference>
<dbReference type="GO" id="GO:0044718">
    <property type="term" value="P:siderophore transmembrane transport"/>
    <property type="evidence" value="ECO:0007669"/>
    <property type="project" value="TreeGrafter"/>
</dbReference>
<dbReference type="InterPro" id="IPR039426">
    <property type="entry name" value="TonB-dep_rcpt-like"/>
</dbReference>
<sequence length="1003" mass="112073">MKQRKLTKKALAMSIACTLALSTAPPFYSLVNAANEETMTPAGEIVPAANSEQMQETKETASDNEQATDESAKNAGEQEKTTNQSANTTDSGQATAAGSAAGSDKAGEVYDLPALTVEAPRPDWESKLSPGTVTVIRPADYRGEQKSLADLLKEVPGVHVREVNGKGQYTTVSVRGSTAAQVGVFVDGVLSNLGGDAAVDISTIPIKNVERIEVYRGYIPARFGGTYIGGVINIVTKRPTQADINASIGKSSYGGYKGSLEVIAPLGHGSLMVDVNREQSDGNFKYENYNNAATVAELDKFIATYQANVDNADKSACTYTYTALSASQINGHTVDYYQDHLDEWKTFLSTTDASGNLVLYNMAYNNAVVKTPSPTVSKIGLMINSLSDYNRKFNANNDYAYNQLTKTEQDFISPILAAGSASARTAYINQLIAAGNGDTLNALYYKIAANKIVGYTAVESTGITQTKADIAKAKDTKQKLGDGTRYRRYNDYKNTDAIVKWQDDHWMTKVSWKQIDRHLPRGLLWDHSPFAGIDTDILDYPNAQTKQKLTSTEAMVGRRDTAGKLEWGWNLNYLNQAKRYHCENWDILDALNPNNMYSQIPMRKWSAFDSNRWGGGIDASYQAGKNHLLEFLVNWSKENMDVAGSRITDGTLETGYSSANRYRTDYKQELFNVQLQDTITLNQKGDFWFTPSIRYNQSHINSGNAVGYEKNKDKPNKWMFEAIDQLDNKMTWQLALKKQVSDNLTLRSTYGTYYRLLNLYEIAGDGGSIMPAPIASNNQFQRLNFPRPEEGRQCDISAIWDGRLFGADSKLQLTWFYRKSENLLMLWRYGFDYWSYSNSARGDARGVELQTGFSWKKWDLNLAATYLKTHAQKWDDSPAVNAYEIWTITQPYTPEWEGSLRLAYRPDKQTMIFGEVKYVGEMYTSNDLIQRPIVQDALTTIGLGVKRQFTKNCELVVGCNDIFNRGPSLKCHCRDSSGKEGFTTNAEYPLQGRTYYTTLQYKF</sequence>
<dbReference type="GO" id="GO:0009279">
    <property type="term" value="C:cell outer membrane"/>
    <property type="evidence" value="ECO:0007669"/>
    <property type="project" value="UniProtKB-SubCell"/>
</dbReference>
<feature type="region of interest" description="Disordered" evidence="12">
    <location>
        <begin position="48"/>
        <end position="104"/>
    </location>
</feature>